<dbReference type="AlphaFoldDB" id="A0A1B0BFY1"/>
<dbReference type="EnsemblMetazoa" id="GPPI028740-RA">
    <property type="protein sequence ID" value="GPPI028740-PA"/>
    <property type="gene ID" value="GPPI028740"/>
</dbReference>
<evidence type="ECO:0000313" key="1">
    <source>
        <dbReference type="EnsemblMetazoa" id="GPPI028740-PA"/>
    </source>
</evidence>
<dbReference type="EMBL" id="JXJN01013690">
    <property type="status" value="NOT_ANNOTATED_CDS"/>
    <property type="molecule type" value="Genomic_DNA"/>
</dbReference>
<dbReference type="Proteomes" id="UP000092460">
    <property type="component" value="Unassembled WGS sequence"/>
</dbReference>
<reference evidence="1" key="2">
    <citation type="submission" date="2020-05" db="UniProtKB">
        <authorList>
            <consortium name="EnsemblMetazoa"/>
        </authorList>
    </citation>
    <scope>IDENTIFICATION</scope>
    <source>
        <strain evidence="1">IAEA</strain>
    </source>
</reference>
<name>A0A1B0BFY1_9MUSC</name>
<dbReference type="VEuPathDB" id="VectorBase:GPPI028740"/>
<keyword evidence="2" id="KW-1185">Reference proteome</keyword>
<evidence type="ECO:0000313" key="2">
    <source>
        <dbReference type="Proteomes" id="UP000092460"/>
    </source>
</evidence>
<sequence>MKLVPETCSELVLTSRAAIASGNHLFGQHTALYRIGQNSDETESTSDLLCYCPFLAIRTEKVEKPSQTS</sequence>
<protein>
    <submittedName>
        <fullName evidence="1">Uncharacterized protein</fullName>
    </submittedName>
</protein>
<proteinExistence type="predicted"/>
<reference evidence="2" key="1">
    <citation type="submission" date="2015-01" db="EMBL/GenBank/DDBJ databases">
        <authorList>
            <person name="Aksoy S."/>
            <person name="Warren W."/>
            <person name="Wilson R.K."/>
        </authorList>
    </citation>
    <scope>NUCLEOTIDE SEQUENCE [LARGE SCALE GENOMIC DNA]</scope>
    <source>
        <strain evidence="2">IAEA</strain>
    </source>
</reference>
<organism evidence="1 2">
    <name type="scientific">Glossina palpalis gambiensis</name>
    <dbReference type="NCBI Taxonomy" id="67801"/>
    <lineage>
        <taxon>Eukaryota</taxon>
        <taxon>Metazoa</taxon>
        <taxon>Ecdysozoa</taxon>
        <taxon>Arthropoda</taxon>
        <taxon>Hexapoda</taxon>
        <taxon>Insecta</taxon>
        <taxon>Pterygota</taxon>
        <taxon>Neoptera</taxon>
        <taxon>Endopterygota</taxon>
        <taxon>Diptera</taxon>
        <taxon>Brachycera</taxon>
        <taxon>Muscomorpha</taxon>
        <taxon>Hippoboscoidea</taxon>
        <taxon>Glossinidae</taxon>
        <taxon>Glossina</taxon>
    </lineage>
</organism>
<accession>A0A1B0BFY1</accession>
<dbReference type="EMBL" id="JXJN01013689">
    <property type="status" value="NOT_ANNOTATED_CDS"/>
    <property type="molecule type" value="Genomic_DNA"/>
</dbReference>